<dbReference type="EMBL" id="OFTC01000028">
    <property type="protein sequence ID" value="SOZ37022.1"/>
    <property type="molecule type" value="Genomic_DNA"/>
</dbReference>
<reference evidence="3 4" key="1">
    <citation type="submission" date="2018-01" db="EMBL/GenBank/DDBJ databases">
        <authorList>
            <person name="Clerissi C."/>
        </authorList>
    </citation>
    <scope>NUCLEOTIDE SEQUENCE [LARGE SCALE GENOMIC DNA]</scope>
    <source>
        <strain evidence="1">Cupriavidus taiwanensis STM 6082</strain>
        <strain evidence="2">Cupriavidus taiwanensis STM 6160</strain>
    </source>
</reference>
<gene>
    <name evidence="1" type="ORF">CBM2605_A60266</name>
    <name evidence="2" type="ORF">CBM2607_10537</name>
</gene>
<dbReference type="Proteomes" id="UP000256710">
    <property type="component" value="Unassembled WGS sequence"/>
</dbReference>
<organism evidence="2 3">
    <name type="scientific">Cupriavidus neocaledonicus</name>
    <dbReference type="NCBI Taxonomy" id="1040979"/>
    <lineage>
        <taxon>Bacteria</taxon>
        <taxon>Pseudomonadati</taxon>
        <taxon>Pseudomonadota</taxon>
        <taxon>Betaproteobacteria</taxon>
        <taxon>Burkholderiales</taxon>
        <taxon>Burkholderiaceae</taxon>
        <taxon>Cupriavidus</taxon>
    </lineage>
</organism>
<name>A0A375H625_9BURK</name>
<accession>A0A375H625</accession>
<evidence type="ECO:0000313" key="2">
    <source>
        <dbReference type="EMBL" id="SPD45600.1"/>
    </source>
</evidence>
<dbReference type="EMBL" id="LT984806">
    <property type="protein sequence ID" value="SPD45600.1"/>
    <property type="molecule type" value="Genomic_DNA"/>
</dbReference>
<evidence type="ECO:0000313" key="3">
    <source>
        <dbReference type="Proteomes" id="UP000255168"/>
    </source>
</evidence>
<dbReference type="AlphaFoldDB" id="A0A375H625"/>
<protein>
    <submittedName>
        <fullName evidence="2">Uncharacterized protein</fullName>
    </submittedName>
</protein>
<keyword evidence="4" id="KW-1185">Reference proteome</keyword>
<dbReference type="Proteomes" id="UP000255168">
    <property type="component" value="Chromosome I"/>
</dbReference>
<evidence type="ECO:0000313" key="1">
    <source>
        <dbReference type="EMBL" id="SOZ37022.1"/>
    </source>
</evidence>
<sequence length="97" mass="10676">MGVFTPSLFSSSTVWRCDTPAPDVRTPRSRAIIIHGPRSNHETRADEEQRRPDSTEYVCVLGAVRLFNVGGADGIAALCSHSARIRKLILEILRLCG</sequence>
<evidence type="ECO:0000313" key="4">
    <source>
        <dbReference type="Proteomes" id="UP000256710"/>
    </source>
</evidence>
<proteinExistence type="predicted"/>